<keyword evidence="3" id="KW-1185">Reference proteome</keyword>
<dbReference type="PANTHER" id="PTHR31973:SF187">
    <property type="entry name" value="MUTATOR TRANSPOSASE MUDRA PROTEIN"/>
    <property type="match status" value="1"/>
</dbReference>
<feature type="compositionally biased region" description="Basic residues" evidence="1">
    <location>
        <begin position="266"/>
        <end position="277"/>
    </location>
</feature>
<gene>
    <name evidence="2" type="ORF">Ddye_028298</name>
</gene>
<evidence type="ECO:0000313" key="2">
    <source>
        <dbReference type="EMBL" id="KAK2640503.1"/>
    </source>
</evidence>
<dbReference type="PANTHER" id="PTHR31973">
    <property type="entry name" value="POLYPROTEIN, PUTATIVE-RELATED"/>
    <property type="match status" value="1"/>
</dbReference>
<feature type="region of interest" description="Disordered" evidence="1">
    <location>
        <begin position="247"/>
        <end position="299"/>
    </location>
</feature>
<dbReference type="EMBL" id="JANJYI010000008">
    <property type="protein sequence ID" value="KAK2640503.1"/>
    <property type="molecule type" value="Genomic_DNA"/>
</dbReference>
<comment type="caution">
    <text evidence="2">The sequence shown here is derived from an EMBL/GenBank/DDBJ whole genome shotgun (WGS) entry which is preliminary data.</text>
</comment>
<organism evidence="2 3">
    <name type="scientific">Dipteronia dyeriana</name>
    <dbReference type="NCBI Taxonomy" id="168575"/>
    <lineage>
        <taxon>Eukaryota</taxon>
        <taxon>Viridiplantae</taxon>
        <taxon>Streptophyta</taxon>
        <taxon>Embryophyta</taxon>
        <taxon>Tracheophyta</taxon>
        <taxon>Spermatophyta</taxon>
        <taxon>Magnoliopsida</taxon>
        <taxon>eudicotyledons</taxon>
        <taxon>Gunneridae</taxon>
        <taxon>Pentapetalae</taxon>
        <taxon>rosids</taxon>
        <taxon>malvids</taxon>
        <taxon>Sapindales</taxon>
        <taxon>Sapindaceae</taxon>
        <taxon>Hippocastanoideae</taxon>
        <taxon>Acereae</taxon>
        <taxon>Dipteronia</taxon>
    </lineage>
</organism>
<dbReference type="AlphaFoldDB" id="A0AAD9WS69"/>
<name>A0AAD9WS69_9ROSI</name>
<dbReference type="Proteomes" id="UP001280121">
    <property type="component" value="Unassembled WGS sequence"/>
</dbReference>
<sequence>MFLQFPENMHLCFMSDRHKGLVKALQTHFPFASTRFYARHIYANFKSSYPGHNYKKIFWKASRSSNLFHFNIALDSIGEVDPKAKQWIMKIDKHLWSSMLGTHRAQTYLQLLEFIRRMVMRKLQERKEECEAWREVLPPRVNARIHKNSQASIQLTIFSYGDKEYELLGPDGTFPMKMKEYYCGCGSWQISGIPCPYTMVVISHSCRRRSLKDWVPNFVHQSLSKSTYIQTYRGMIHPLPDQNMWPTIETDELLPPPYATQPGRPKLQRKRESKRRKNLEQKDAHHHSNLSQQLQPQHHHSNLNQQLHQVHNHHLIRKQR</sequence>
<protein>
    <recommendedName>
        <fullName evidence="4">SWIM-type domain-containing protein</fullName>
    </recommendedName>
</protein>
<reference evidence="2" key="1">
    <citation type="journal article" date="2023" name="Plant J.">
        <title>Genome sequences and population genomics provide insights into the demographic history, inbreeding, and mutation load of two 'living fossil' tree species of Dipteronia.</title>
        <authorList>
            <person name="Feng Y."/>
            <person name="Comes H.P."/>
            <person name="Chen J."/>
            <person name="Zhu S."/>
            <person name="Lu R."/>
            <person name="Zhang X."/>
            <person name="Li P."/>
            <person name="Qiu J."/>
            <person name="Olsen K.M."/>
            <person name="Qiu Y."/>
        </authorList>
    </citation>
    <scope>NUCLEOTIDE SEQUENCE</scope>
    <source>
        <strain evidence="2">KIB01</strain>
    </source>
</reference>
<evidence type="ECO:0008006" key="4">
    <source>
        <dbReference type="Google" id="ProtNLM"/>
    </source>
</evidence>
<evidence type="ECO:0000313" key="3">
    <source>
        <dbReference type="Proteomes" id="UP001280121"/>
    </source>
</evidence>
<accession>A0AAD9WS69</accession>
<proteinExistence type="predicted"/>
<feature type="compositionally biased region" description="Low complexity" evidence="1">
    <location>
        <begin position="289"/>
        <end position="299"/>
    </location>
</feature>
<evidence type="ECO:0000256" key="1">
    <source>
        <dbReference type="SAM" id="MobiDB-lite"/>
    </source>
</evidence>